<protein>
    <submittedName>
        <fullName evidence="2">Uncharacterized protein</fullName>
    </submittedName>
</protein>
<keyword evidence="3" id="KW-1185">Reference proteome</keyword>
<evidence type="ECO:0000313" key="2">
    <source>
        <dbReference type="EMBL" id="ELY70198.1"/>
    </source>
</evidence>
<evidence type="ECO:0000256" key="1">
    <source>
        <dbReference type="SAM" id="Phobius"/>
    </source>
</evidence>
<organism evidence="2 3">
    <name type="scientific">Natrinema pellirubrum (strain DSM 15624 / CIP 106293 / JCM 10476 / NCIMB 786 / 157)</name>
    <dbReference type="NCBI Taxonomy" id="797303"/>
    <lineage>
        <taxon>Archaea</taxon>
        <taxon>Methanobacteriati</taxon>
        <taxon>Methanobacteriota</taxon>
        <taxon>Stenosarchaea group</taxon>
        <taxon>Halobacteria</taxon>
        <taxon>Halobacteriales</taxon>
        <taxon>Natrialbaceae</taxon>
        <taxon>Natrinema</taxon>
    </lineage>
</organism>
<name>L9YBA6_NATP1</name>
<dbReference type="PATRIC" id="fig|797303.5.peg.3849"/>
<proteinExistence type="predicted"/>
<feature type="transmembrane region" description="Helical" evidence="1">
    <location>
        <begin position="72"/>
        <end position="91"/>
    </location>
</feature>
<reference evidence="2 3" key="1">
    <citation type="journal article" date="2014" name="PLoS Genet.">
        <title>Phylogenetically driven sequencing of extremely halophilic archaea reveals strategies for static and dynamic osmo-response.</title>
        <authorList>
            <person name="Becker E.A."/>
            <person name="Seitzer P.M."/>
            <person name="Tritt A."/>
            <person name="Larsen D."/>
            <person name="Krusor M."/>
            <person name="Yao A.I."/>
            <person name="Wu D."/>
            <person name="Madern D."/>
            <person name="Eisen J.A."/>
            <person name="Darling A.E."/>
            <person name="Facciotti M.T."/>
        </authorList>
    </citation>
    <scope>NUCLEOTIDE SEQUENCE [LARGE SCALE GENOMIC DNA]</scope>
    <source>
        <strain evidence="2 3">DSM 15624</strain>
    </source>
</reference>
<evidence type="ECO:0000313" key="3">
    <source>
        <dbReference type="Proteomes" id="UP000011593"/>
    </source>
</evidence>
<accession>L9YBA6</accession>
<gene>
    <name evidence="2" type="ORF">C488_19332</name>
</gene>
<keyword evidence="1" id="KW-1133">Transmembrane helix</keyword>
<keyword evidence="1" id="KW-0812">Transmembrane</keyword>
<dbReference type="InterPro" id="IPR055893">
    <property type="entry name" value="DUF7470"/>
</dbReference>
<feature type="transmembrane region" description="Helical" evidence="1">
    <location>
        <begin position="47"/>
        <end position="66"/>
    </location>
</feature>
<dbReference type="Pfam" id="PF24282">
    <property type="entry name" value="DUF7470"/>
    <property type="match status" value="1"/>
</dbReference>
<keyword evidence="1" id="KW-0472">Membrane</keyword>
<dbReference type="Proteomes" id="UP000011593">
    <property type="component" value="Unassembled WGS sequence"/>
</dbReference>
<comment type="caution">
    <text evidence="2">The sequence shown here is derived from an EMBL/GenBank/DDBJ whole genome shotgun (WGS) entry which is preliminary data.</text>
</comment>
<dbReference type="AlphaFoldDB" id="L9YBA6"/>
<dbReference type="EMBL" id="AOIE01000113">
    <property type="protein sequence ID" value="ELY70198.1"/>
    <property type="molecule type" value="Genomic_DNA"/>
</dbReference>
<sequence length="101" mass="10347">MAVEGFNPLLIAWTESLAVAVAVDRPIHETTPFISLGSAVIRMLKNLGALGIAGLVIVLAGIGLIAYVSPLIATGMALVVAGLGLVVKSLISGMLQNFGMF</sequence>